<sequence>MSKSVLTAAEIAETMDCSESMAYKIIYNLNKELQEQGYIVRRGRVSRKYFAERTGLDPGGGDPSA</sequence>
<evidence type="ECO:0000313" key="1">
    <source>
        <dbReference type="EMBL" id="RGX30949.1"/>
    </source>
</evidence>
<gene>
    <name evidence="1" type="ORF">DWV29_07215</name>
</gene>
<dbReference type="EMBL" id="QSBM01000004">
    <property type="protein sequence ID" value="RGX30949.1"/>
    <property type="molecule type" value="Genomic_DNA"/>
</dbReference>
<dbReference type="AlphaFoldDB" id="A0A413FI72"/>
<organism evidence="1 2">
    <name type="scientific">Enterocloster asparagiformis</name>
    <dbReference type="NCBI Taxonomy" id="333367"/>
    <lineage>
        <taxon>Bacteria</taxon>
        <taxon>Bacillati</taxon>
        <taxon>Bacillota</taxon>
        <taxon>Clostridia</taxon>
        <taxon>Lachnospirales</taxon>
        <taxon>Lachnospiraceae</taxon>
        <taxon>Enterocloster</taxon>
    </lineage>
</organism>
<dbReference type="OrthoDB" id="3174733at2"/>
<accession>A0A413FI72</accession>
<protein>
    <submittedName>
        <fullName evidence="1">Transcriptional regulator</fullName>
    </submittedName>
</protein>
<name>A0A413FI72_9FIRM</name>
<proteinExistence type="predicted"/>
<dbReference type="Proteomes" id="UP000283880">
    <property type="component" value="Unassembled WGS sequence"/>
</dbReference>
<reference evidence="1 2" key="1">
    <citation type="submission" date="2018-08" db="EMBL/GenBank/DDBJ databases">
        <title>A genome reference for cultivated species of the human gut microbiota.</title>
        <authorList>
            <person name="Zou Y."/>
            <person name="Xue W."/>
            <person name="Luo G."/>
        </authorList>
    </citation>
    <scope>NUCLEOTIDE SEQUENCE [LARGE SCALE GENOMIC DNA]</scope>
    <source>
        <strain evidence="1 2">AF04-15</strain>
    </source>
</reference>
<evidence type="ECO:0000313" key="2">
    <source>
        <dbReference type="Proteomes" id="UP000283880"/>
    </source>
</evidence>
<dbReference type="RefSeq" id="WP_117777233.1">
    <property type="nucleotide sequence ID" value="NZ_QSBM01000004.1"/>
</dbReference>
<comment type="caution">
    <text evidence="1">The sequence shown here is derived from an EMBL/GenBank/DDBJ whole genome shotgun (WGS) entry which is preliminary data.</text>
</comment>